<keyword evidence="3" id="KW-0547">Nucleotide-binding</keyword>
<organism evidence="3 4">
    <name type="scientific">Serratia aquatilis</name>
    <dbReference type="NCBI Taxonomy" id="1737515"/>
    <lineage>
        <taxon>Bacteria</taxon>
        <taxon>Pseudomonadati</taxon>
        <taxon>Pseudomonadota</taxon>
        <taxon>Gammaproteobacteria</taxon>
        <taxon>Enterobacterales</taxon>
        <taxon>Yersiniaceae</taxon>
        <taxon>Serratia</taxon>
    </lineage>
</organism>
<keyword evidence="1" id="KW-0808">Transferase</keyword>
<dbReference type="InterPro" id="IPR050267">
    <property type="entry name" value="Anti-sigma-factor_SerPK"/>
</dbReference>
<dbReference type="RefSeq" id="WP_380672090.1">
    <property type="nucleotide sequence ID" value="NZ_CP173186.1"/>
</dbReference>
<proteinExistence type="predicted"/>
<dbReference type="Gene3D" id="3.30.565.10">
    <property type="entry name" value="Histidine kinase-like ATPase, C-terminal domain"/>
    <property type="match status" value="1"/>
</dbReference>
<dbReference type="SUPFAM" id="SSF55874">
    <property type="entry name" value="ATPase domain of HSP90 chaperone/DNA topoisomerase II/histidine kinase"/>
    <property type="match status" value="1"/>
</dbReference>
<gene>
    <name evidence="3" type="ORF">ACFFJ3_00990</name>
</gene>
<dbReference type="InterPro" id="IPR036890">
    <property type="entry name" value="HATPase_C_sf"/>
</dbReference>
<dbReference type="PANTHER" id="PTHR35526:SF3">
    <property type="entry name" value="ANTI-SIGMA-F FACTOR RSBW"/>
    <property type="match status" value="1"/>
</dbReference>
<sequence length="150" mass="15889">MANANTTLRLPASLASLAKLSEGLHDFVAPFSLDPAVVYQMDLASSEAFTNIVRHAVNYDANQNVIITLAIDGQQLTLTLSDPGLPIPAEVLQNSVKGPALSPDPCNPSGWPEGGMGLILIQSVMDDVQYETVNGLNRLTLSKSLLSNST</sequence>
<reference evidence="3 4" key="1">
    <citation type="submission" date="2024-09" db="EMBL/GenBank/DDBJ databases">
        <authorList>
            <person name="Sun Q."/>
            <person name="Mori K."/>
        </authorList>
    </citation>
    <scope>NUCLEOTIDE SEQUENCE [LARGE SCALE GENOMIC DNA]</scope>
    <source>
        <strain evidence="3 4">CCM 8626</strain>
    </source>
</reference>
<name>A0ABV6E894_9GAMM</name>
<evidence type="ECO:0000313" key="3">
    <source>
        <dbReference type="EMBL" id="MFC0225098.1"/>
    </source>
</evidence>
<keyword evidence="4" id="KW-1185">Reference proteome</keyword>
<evidence type="ECO:0000259" key="2">
    <source>
        <dbReference type="Pfam" id="PF13581"/>
    </source>
</evidence>
<dbReference type="PANTHER" id="PTHR35526">
    <property type="entry name" value="ANTI-SIGMA-F FACTOR RSBW-RELATED"/>
    <property type="match status" value="1"/>
</dbReference>
<evidence type="ECO:0000313" key="4">
    <source>
        <dbReference type="Proteomes" id="UP001589792"/>
    </source>
</evidence>
<evidence type="ECO:0000256" key="1">
    <source>
        <dbReference type="ARBA" id="ARBA00022527"/>
    </source>
</evidence>
<comment type="caution">
    <text evidence="3">The sequence shown here is derived from an EMBL/GenBank/DDBJ whole genome shotgun (WGS) entry which is preliminary data.</text>
</comment>
<dbReference type="InterPro" id="IPR003594">
    <property type="entry name" value="HATPase_dom"/>
</dbReference>
<protein>
    <submittedName>
        <fullName evidence="3">ATP-binding protein</fullName>
    </submittedName>
</protein>
<dbReference type="Proteomes" id="UP001589792">
    <property type="component" value="Unassembled WGS sequence"/>
</dbReference>
<keyword evidence="3" id="KW-0067">ATP-binding</keyword>
<dbReference type="CDD" id="cd16936">
    <property type="entry name" value="HATPase_RsbW-like"/>
    <property type="match status" value="1"/>
</dbReference>
<dbReference type="Pfam" id="PF13581">
    <property type="entry name" value="HATPase_c_2"/>
    <property type="match status" value="1"/>
</dbReference>
<keyword evidence="1" id="KW-0723">Serine/threonine-protein kinase</keyword>
<feature type="domain" description="Histidine kinase/HSP90-like ATPase" evidence="2">
    <location>
        <begin position="10"/>
        <end position="143"/>
    </location>
</feature>
<keyword evidence="1" id="KW-0418">Kinase</keyword>
<dbReference type="EMBL" id="JBHLXG010000003">
    <property type="protein sequence ID" value="MFC0225098.1"/>
    <property type="molecule type" value="Genomic_DNA"/>
</dbReference>
<accession>A0ABV6E894</accession>
<dbReference type="GO" id="GO:0005524">
    <property type="term" value="F:ATP binding"/>
    <property type="evidence" value="ECO:0007669"/>
    <property type="project" value="UniProtKB-KW"/>
</dbReference>